<dbReference type="RefSeq" id="WP_094060328.1">
    <property type="nucleotide sequence ID" value="NZ_CP022530.1"/>
</dbReference>
<dbReference type="NCBIfam" id="NF033550">
    <property type="entry name" value="transpos_ISL3"/>
    <property type="match status" value="1"/>
</dbReference>
<feature type="domain" description="Transposase IS204/IS1001/IS1096/IS1165 DDE" evidence="1">
    <location>
        <begin position="156"/>
        <end position="393"/>
    </location>
</feature>
<dbReference type="InterPro" id="IPR002560">
    <property type="entry name" value="Transposase_DDE"/>
</dbReference>
<evidence type="ECO:0000259" key="1">
    <source>
        <dbReference type="Pfam" id="PF01610"/>
    </source>
</evidence>
<dbReference type="InterPro" id="IPR029261">
    <property type="entry name" value="Transposase_Znf"/>
</dbReference>
<proteinExistence type="predicted"/>
<gene>
    <name evidence="3" type="ORF">CHH28_10870</name>
</gene>
<name>A0A222FJG5_9GAMM</name>
<evidence type="ECO:0000313" key="3">
    <source>
        <dbReference type="EMBL" id="ASP39148.1"/>
    </source>
</evidence>
<dbReference type="AlphaFoldDB" id="A0A222FJG5"/>
<dbReference type="OrthoDB" id="46712at2"/>
<dbReference type="Pfam" id="PF01610">
    <property type="entry name" value="DDE_Tnp_ISL3"/>
    <property type="match status" value="1"/>
</dbReference>
<dbReference type="Pfam" id="PF14690">
    <property type="entry name" value="Zn_ribbon_ISL3"/>
    <property type="match status" value="1"/>
</dbReference>
<accession>A0A222FJG5</accession>
<keyword evidence="4" id="KW-1185">Reference proteome</keyword>
<evidence type="ECO:0000259" key="2">
    <source>
        <dbReference type="Pfam" id="PF14690"/>
    </source>
</evidence>
<sequence length="407" mass="46551">MDQLTLYNRILELSPPWHATSVDLKDDESEVVVTVAFDQTQGVACPVCGNQCTLYDQRSRRWRHLDTCQYKTIVEASVPRVNCPEHGVLTVQVPWADGSSHHSIKFENEVLKWAQEVSILAITRRFKTSWSVVDRIIQKAIKRGLSRRWEVDCTHLSVDETCIGKGRDFITILSNRNGQVIAISDGRSGSSLLNCLSTIPIQCLQKTRTISMDMSSAHIEATKRFFGNKANKMISIDHFHVSKVLTTAVSSTRLSELKEQPSLDKLHSHKTRYLWLRNRHNLKVQQSNELNLQQTSMVKTAYVWMLKEKARDIWTGIEPANRRSWAQWLYLAQNSGIKALELAAETIRAHLKGILTAMKHQSSNARAEAVNKNVKNLARLAHGFRNRDRYKSLIMFRYGQLDMSMTH</sequence>
<evidence type="ECO:0000313" key="4">
    <source>
        <dbReference type="Proteomes" id="UP000202440"/>
    </source>
</evidence>
<feature type="domain" description="Transposase IS204/IS1001/IS1096/IS1165 zinc-finger" evidence="2">
    <location>
        <begin position="43"/>
        <end position="86"/>
    </location>
</feature>
<dbReference type="EMBL" id="CP022530">
    <property type="protein sequence ID" value="ASP39148.1"/>
    <property type="molecule type" value="Genomic_DNA"/>
</dbReference>
<dbReference type="InterPro" id="IPR047951">
    <property type="entry name" value="Transpos_ISL3"/>
</dbReference>
<dbReference type="KEGG" id="bsan:CHH28_10870"/>
<organism evidence="3 4">
    <name type="scientific">Bacterioplanes sanyensis</name>
    <dbReference type="NCBI Taxonomy" id="1249553"/>
    <lineage>
        <taxon>Bacteria</taxon>
        <taxon>Pseudomonadati</taxon>
        <taxon>Pseudomonadota</taxon>
        <taxon>Gammaproteobacteria</taxon>
        <taxon>Oceanospirillales</taxon>
        <taxon>Oceanospirillaceae</taxon>
        <taxon>Bacterioplanes</taxon>
    </lineage>
</organism>
<reference evidence="3 4" key="1">
    <citation type="submission" date="2017-07" db="EMBL/GenBank/DDBJ databases">
        <title>Annotated genome sequence of Bacterioplanes sanyensis isolated from Red Sea.</title>
        <authorList>
            <person name="Rehman Z.U."/>
        </authorList>
    </citation>
    <scope>NUCLEOTIDE SEQUENCE [LARGE SCALE GENOMIC DNA]</scope>
    <source>
        <strain evidence="3 4">NV9</strain>
    </source>
</reference>
<dbReference type="PANTHER" id="PTHR33498">
    <property type="entry name" value="TRANSPOSASE FOR INSERTION SEQUENCE ELEMENT IS1557"/>
    <property type="match status" value="1"/>
</dbReference>
<dbReference type="PANTHER" id="PTHR33498:SF1">
    <property type="entry name" value="TRANSPOSASE FOR INSERTION SEQUENCE ELEMENT IS1557"/>
    <property type="match status" value="1"/>
</dbReference>
<dbReference type="Proteomes" id="UP000202440">
    <property type="component" value="Chromosome"/>
</dbReference>
<protein>
    <submittedName>
        <fullName evidence="3">ISL3 family transposase</fullName>
    </submittedName>
</protein>